<comment type="caution">
    <text evidence="1">The sequence shown here is derived from an EMBL/GenBank/DDBJ whole genome shotgun (WGS) entry which is preliminary data.</text>
</comment>
<sequence>MRSDDGSEQQYPEKVILLARATKIPWINICLSRGGYKTATLHQAAANLQSENLDESNTDTIDNDNYQLCISLNMLFSF</sequence>
<accession>A0A816XJJ5</accession>
<evidence type="ECO:0000313" key="3">
    <source>
        <dbReference type="Proteomes" id="UP000663824"/>
    </source>
</evidence>
<organism evidence="1 3">
    <name type="scientific">Rotaria magnacalcarata</name>
    <dbReference type="NCBI Taxonomy" id="392030"/>
    <lineage>
        <taxon>Eukaryota</taxon>
        <taxon>Metazoa</taxon>
        <taxon>Spiralia</taxon>
        <taxon>Gnathifera</taxon>
        <taxon>Rotifera</taxon>
        <taxon>Eurotatoria</taxon>
        <taxon>Bdelloidea</taxon>
        <taxon>Philodinida</taxon>
        <taxon>Philodinidae</taxon>
        <taxon>Rotaria</taxon>
    </lineage>
</organism>
<dbReference type="AlphaFoldDB" id="A0A816XJJ5"/>
<protein>
    <submittedName>
        <fullName evidence="1">Uncharacterized protein</fullName>
    </submittedName>
</protein>
<dbReference type="Proteomes" id="UP000663824">
    <property type="component" value="Unassembled WGS sequence"/>
</dbReference>
<dbReference type="EMBL" id="CAJOBI010320533">
    <property type="protein sequence ID" value="CAF5184358.1"/>
    <property type="molecule type" value="Genomic_DNA"/>
</dbReference>
<proteinExistence type="predicted"/>
<gene>
    <name evidence="1" type="ORF">MBJ925_LOCUS30658</name>
    <name evidence="2" type="ORF">SMN809_LOCUS69969</name>
</gene>
<dbReference type="Proteomes" id="UP000676336">
    <property type="component" value="Unassembled WGS sequence"/>
</dbReference>
<name>A0A816XJJ5_9BILA</name>
<evidence type="ECO:0000313" key="1">
    <source>
        <dbReference type="EMBL" id="CAF2147424.1"/>
    </source>
</evidence>
<evidence type="ECO:0000313" key="2">
    <source>
        <dbReference type="EMBL" id="CAF5184358.1"/>
    </source>
</evidence>
<reference evidence="1" key="1">
    <citation type="submission" date="2021-02" db="EMBL/GenBank/DDBJ databases">
        <authorList>
            <person name="Nowell W R."/>
        </authorList>
    </citation>
    <scope>NUCLEOTIDE SEQUENCE</scope>
</reference>
<dbReference type="EMBL" id="CAJNRE010016607">
    <property type="protein sequence ID" value="CAF2147424.1"/>
    <property type="molecule type" value="Genomic_DNA"/>
</dbReference>